<feature type="compositionally biased region" description="Low complexity" evidence="1">
    <location>
        <begin position="192"/>
        <end position="280"/>
    </location>
</feature>
<name>D5ZU40_STRV1</name>
<feature type="non-terminal residue" evidence="2">
    <location>
        <position position="1"/>
    </location>
</feature>
<organism evidence="2 3">
    <name type="scientific">Streptomyces viridosporus (strain ATCC 14672 / DSM 40746 / JCM 4963 / KCTC 9882 / NRRL B-12104 / FH 1290)</name>
    <name type="common">Streptomyces ghanaensis</name>
    <dbReference type="NCBI Taxonomy" id="566461"/>
    <lineage>
        <taxon>Bacteria</taxon>
        <taxon>Bacillati</taxon>
        <taxon>Actinomycetota</taxon>
        <taxon>Actinomycetes</taxon>
        <taxon>Kitasatosporales</taxon>
        <taxon>Streptomycetaceae</taxon>
        <taxon>Streptomyces</taxon>
    </lineage>
</organism>
<dbReference type="EMBL" id="DS999641">
    <property type="protein sequence ID" value="EFE64874.2"/>
    <property type="molecule type" value="Genomic_DNA"/>
</dbReference>
<feature type="region of interest" description="Disordered" evidence="1">
    <location>
        <begin position="99"/>
        <end position="280"/>
    </location>
</feature>
<reference evidence="3" key="1">
    <citation type="submission" date="2008-12" db="EMBL/GenBank/DDBJ databases">
        <title>Annotation of Streptomyces ghanaensis ATCC 14672.</title>
        <authorList>
            <consortium name="The Broad Institute Genome Sequencing Platform"/>
            <consortium name="Broad Institute Microbial Sequencing Center"/>
            <person name="Fischbach M."/>
            <person name="Ward D."/>
            <person name="Young S."/>
            <person name="Kodira C.D."/>
            <person name="Zeng Q."/>
            <person name="Koehrsen M."/>
            <person name="Godfrey P."/>
            <person name="Alvarado L."/>
            <person name="Berlin A.M."/>
            <person name="Borenstein D."/>
            <person name="Chen Z."/>
            <person name="Engels R."/>
            <person name="Freedman E."/>
            <person name="Gellesch M."/>
            <person name="Goldberg J."/>
            <person name="Griggs A."/>
            <person name="Gujja S."/>
            <person name="Heiman D.I."/>
            <person name="Hepburn T.A."/>
            <person name="Howarth C."/>
            <person name="Jen D."/>
            <person name="Larson L."/>
            <person name="Lewis B."/>
            <person name="Mehta T."/>
            <person name="Park D."/>
            <person name="Pearson M."/>
            <person name="Roberts A."/>
            <person name="Saif S."/>
            <person name="Shea T.D."/>
            <person name="Shenoy N."/>
            <person name="Sisk P."/>
            <person name="Stolte C."/>
            <person name="Sykes S.N."/>
            <person name="Walk T."/>
            <person name="White J."/>
            <person name="Yandava C."/>
            <person name="Straight P."/>
            <person name="Clardy J."/>
            <person name="Hung D."/>
            <person name="Kolter R."/>
            <person name="Mekalanos J."/>
            <person name="Walker S."/>
            <person name="Walsh C.T."/>
            <person name="Wieland B.L.C."/>
            <person name="Ilzarbe M."/>
            <person name="Galagan J."/>
            <person name="Nusbaum C."/>
            <person name="Birren B."/>
        </authorList>
    </citation>
    <scope>NUCLEOTIDE SEQUENCE [LARGE SCALE GENOMIC DNA]</scope>
    <source>
        <strain evidence="3">ATCC 14672 / DSM 40746 / JCM 4963 / KCTC 9882 / NRRL B-12104 / FH 1290</strain>
    </source>
</reference>
<gene>
    <name evidence="2" type="ORF">SSFG_00128</name>
</gene>
<dbReference type="AlphaFoldDB" id="D5ZU40"/>
<dbReference type="Proteomes" id="UP000003824">
    <property type="component" value="Unassembled WGS sequence"/>
</dbReference>
<evidence type="ECO:0000313" key="2">
    <source>
        <dbReference type="EMBL" id="EFE64874.2"/>
    </source>
</evidence>
<proteinExistence type="predicted"/>
<feature type="non-terminal residue" evidence="2">
    <location>
        <position position="280"/>
    </location>
</feature>
<sequence>GEASIAAVDRVGRTVVVDRSVAAGAGAEAGDGPAAGAGPAGPCGILFVPHTGIRREYLPQELGFGSGMACRRRPAAWNEAGAWDEPPRVLLKQLRSAQQPDWSRAVIDSPPGFAGAPPPTSGWPAGAPKRSQPGRPGTAGQQAPRPCRRPGRSARGVADRRKPRATSPSSCPCWTRSPRWPASSGGHADGRTCSSPTAATTTTSTDACCGSAASALSSPSADSRTAPAWASSAGSWSGRSPGCTASAACGSAGNGATTSTKPFSASPPASSPTATSHAFV</sequence>
<evidence type="ECO:0000256" key="1">
    <source>
        <dbReference type="SAM" id="MobiDB-lite"/>
    </source>
</evidence>
<evidence type="ECO:0000313" key="3">
    <source>
        <dbReference type="Proteomes" id="UP000003824"/>
    </source>
</evidence>
<accession>D5ZU40</accession>
<protein>
    <submittedName>
        <fullName evidence="2">Uncharacterized protein</fullName>
    </submittedName>
</protein>
<dbReference type="eggNOG" id="COG3293">
    <property type="taxonomic scope" value="Bacteria"/>
</dbReference>